<dbReference type="GO" id="GO:0016787">
    <property type="term" value="F:hydrolase activity"/>
    <property type="evidence" value="ECO:0007669"/>
    <property type="project" value="InterPro"/>
</dbReference>
<dbReference type="InterPro" id="IPR006935">
    <property type="entry name" value="Helicase/UvrB_N"/>
</dbReference>
<sequence>MSRFNDATPDMSDAKHGEIGGAALSEEVLASSKTLLNEHRNSGKTVGLQQYFTPPEVAEFVATVIGRHVPVIDPQAGNGSMLQGFYAANRFGLEIDADQVKRGDYEAIRGDAQRLVPMLRAIGARFPSVAMNPPFGLEWTDAVHKQKGHLNSTVLSFLWGIDLLERTGHGVLLCGTNRLNREVMTRPEADKSVYAILDIEDTLWPGDVDVLCSLAFFTHPSNARPTLKMRDGLRYRDSVVLDEIRNSGQHRRAVVQAQRDLCRTPAGGYTPEASYFLTKFEATRIEYERREAIRVNKRSRIKHDVSLKGKKLVVQPSAYAQLKLNDRGTLRGIQLLHHQSISYFGQNQRDWKNIQEAEDLDLITVEPTLRERVQRVIEESEVLSTPLFPVKDQMRLGWITDLEKIECIRTDSEQGFMAGESYDIQTYSQILENTEHRAKENKKGDVEVRKFTTERKLLVVSIRGNMGLRQFNESPENIKYILRHFDVPDPGDVATRFPDLVEENRRILKEIEAEIALNVETYYDEHPEEERKPFRFKAFQIDHMSRLLTKGRGPLAHEQGLGKTLMLMALAYATIKKGAENKALFISPQDLIPQWGRESKKYFGIEMEYIRSPAHARDVARRLDAGETGWFITHFEALCLVGRKAGPQHQLPAAPLDPSEALTERLRLFKRAKAIKKNNGIDPLTGNTHVPKTPAQEIDEMIRVDADLFVSTKHACPKCLSDTTQGWDGEVCRECSYTHRRLHVKSGYAALTSCFIDGVMCVDELSEMRGDTSLRSKSIRALARGKHKFGGTGTPISNYVNDAYWGLWWSLGNATPAFPYDYQGGKAKFERDFCVIEYLMGKAEDNKEHARQQRTVLPKVTNVSQFWRLTQPSVSRCRKEQTGEPLVKRTFHPIRVPLGVAQKKQIEFWLYNFEAYFTWKHPDHKLVQLDLVEKFAKALGQLHHLESAATLPTDDQAMYEWPHAKLELPPPSPWTPGTLKVLEVAIDHAKRGEKVLIGSDIIAPGKWISDRLTEKGVRSVHITEEKQGKTTTKNPRKRAGEISDFAAGDAQVLCTGIQAMKLGHNLDVASTVIVHGLPYSHMFMDQFLARVHRLTSKREVSVYVILPRDSIAERKWALLKDKGGAADLALDGELSAQEEKPVDWSKILRDMKERGISTTGDEVHEADVMAAWEEIEPIADAKPQKILVPTIRPSTETKPVVNKPTKPGLLEKLTEEEPAETVTTDTTEPTEAEETLRSKKKSWDDVEAKATVNKPRKSKAKEADPLSLSLF</sequence>
<gene>
    <name evidence="3" type="ORF">AVDCRST_MAG93-8617</name>
</gene>
<feature type="compositionally biased region" description="Basic and acidic residues" evidence="1">
    <location>
        <begin position="1234"/>
        <end position="1248"/>
    </location>
</feature>
<accession>A0A6J4N324</accession>
<feature type="region of interest" description="Disordered" evidence="1">
    <location>
        <begin position="1195"/>
        <end position="1271"/>
    </location>
</feature>
<protein>
    <recommendedName>
        <fullName evidence="2">Helicase ATP-binding domain-containing protein</fullName>
    </recommendedName>
</protein>
<dbReference type="Gene3D" id="3.40.50.150">
    <property type="entry name" value="Vaccinia Virus protein VP39"/>
    <property type="match status" value="1"/>
</dbReference>
<dbReference type="GO" id="GO:0005524">
    <property type="term" value="F:ATP binding"/>
    <property type="evidence" value="ECO:0007669"/>
    <property type="project" value="InterPro"/>
</dbReference>
<dbReference type="AlphaFoldDB" id="A0A6J4N324"/>
<feature type="domain" description="Helicase ATP-binding" evidence="2">
    <location>
        <begin position="532"/>
        <end position="823"/>
    </location>
</feature>
<dbReference type="SUPFAM" id="SSF52540">
    <property type="entry name" value="P-loop containing nucleoside triphosphate hydrolases"/>
    <property type="match status" value="2"/>
</dbReference>
<dbReference type="InterPro" id="IPR027417">
    <property type="entry name" value="P-loop_NTPase"/>
</dbReference>
<evidence type="ECO:0000259" key="2">
    <source>
        <dbReference type="SMART" id="SM00487"/>
    </source>
</evidence>
<dbReference type="Gene3D" id="3.40.50.300">
    <property type="entry name" value="P-loop containing nucleotide triphosphate hydrolases"/>
    <property type="match status" value="2"/>
</dbReference>
<dbReference type="Pfam" id="PF04851">
    <property type="entry name" value="ResIII"/>
    <property type="match status" value="1"/>
</dbReference>
<name>A0A6J4N324_9CHLR</name>
<proteinExistence type="predicted"/>
<dbReference type="GO" id="GO:0003677">
    <property type="term" value="F:DNA binding"/>
    <property type="evidence" value="ECO:0007669"/>
    <property type="project" value="InterPro"/>
</dbReference>
<reference evidence="3" key="1">
    <citation type="submission" date="2020-02" db="EMBL/GenBank/DDBJ databases">
        <authorList>
            <person name="Meier V. D."/>
        </authorList>
    </citation>
    <scope>NUCLEOTIDE SEQUENCE</scope>
    <source>
        <strain evidence="3">AVDCRST_MAG93</strain>
    </source>
</reference>
<evidence type="ECO:0000313" key="3">
    <source>
        <dbReference type="EMBL" id="CAA9373592.1"/>
    </source>
</evidence>
<dbReference type="InterPro" id="IPR029063">
    <property type="entry name" value="SAM-dependent_MTases_sf"/>
</dbReference>
<dbReference type="PRINTS" id="PR00507">
    <property type="entry name" value="N12N6MTFRASE"/>
</dbReference>
<dbReference type="SMART" id="SM00487">
    <property type="entry name" value="DEXDc"/>
    <property type="match status" value="1"/>
</dbReference>
<evidence type="ECO:0000256" key="1">
    <source>
        <dbReference type="SAM" id="MobiDB-lite"/>
    </source>
</evidence>
<dbReference type="InterPro" id="IPR014001">
    <property type="entry name" value="Helicase_ATP-bd"/>
</dbReference>
<dbReference type="SUPFAM" id="SSF53335">
    <property type="entry name" value="S-adenosyl-L-methionine-dependent methyltransferases"/>
    <property type="match status" value="1"/>
</dbReference>
<dbReference type="PANTHER" id="PTHR10799">
    <property type="entry name" value="SNF2/RAD54 HELICASE FAMILY"/>
    <property type="match status" value="1"/>
</dbReference>
<organism evidence="3">
    <name type="scientific">uncultured Chloroflexia bacterium</name>
    <dbReference type="NCBI Taxonomy" id="1672391"/>
    <lineage>
        <taxon>Bacteria</taxon>
        <taxon>Bacillati</taxon>
        <taxon>Chloroflexota</taxon>
        <taxon>Chloroflexia</taxon>
        <taxon>environmental samples</taxon>
    </lineage>
</organism>
<dbReference type="EMBL" id="CADCTR010002903">
    <property type="protein sequence ID" value="CAA9373592.1"/>
    <property type="molecule type" value="Genomic_DNA"/>
</dbReference>